<dbReference type="InParanoid" id="L8G325"/>
<dbReference type="STRING" id="658429.L8G325"/>
<accession>L8G325</accession>
<evidence type="ECO:0000313" key="1">
    <source>
        <dbReference type="EMBL" id="ELR07630.1"/>
    </source>
</evidence>
<dbReference type="HOGENOM" id="CLU_1939054_0_0_1"/>
<organism evidence="1 2">
    <name type="scientific">Pseudogymnoascus destructans (strain ATCC MYA-4855 / 20631-21)</name>
    <name type="common">Bat white-nose syndrome fungus</name>
    <name type="synonym">Geomyces destructans</name>
    <dbReference type="NCBI Taxonomy" id="658429"/>
    <lineage>
        <taxon>Eukaryota</taxon>
        <taxon>Fungi</taxon>
        <taxon>Dikarya</taxon>
        <taxon>Ascomycota</taxon>
        <taxon>Pezizomycotina</taxon>
        <taxon>Leotiomycetes</taxon>
        <taxon>Thelebolales</taxon>
        <taxon>Thelebolaceae</taxon>
        <taxon>Pseudogymnoascus</taxon>
    </lineage>
</organism>
<protein>
    <submittedName>
        <fullName evidence="1">Uncharacterized protein</fullName>
    </submittedName>
</protein>
<evidence type="ECO:0000313" key="2">
    <source>
        <dbReference type="Proteomes" id="UP000011064"/>
    </source>
</evidence>
<name>L8G325_PSED2</name>
<dbReference type="AlphaFoldDB" id="L8G325"/>
<dbReference type="OrthoDB" id="17560at2759"/>
<dbReference type="EMBL" id="GL573206">
    <property type="protein sequence ID" value="ELR07630.1"/>
    <property type="molecule type" value="Genomic_DNA"/>
</dbReference>
<dbReference type="Proteomes" id="UP000011064">
    <property type="component" value="Unassembled WGS sequence"/>
</dbReference>
<gene>
    <name evidence="1" type="ORF">GMDG_02678</name>
</gene>
<reference evidence="2" key="1">
    <citation type="submission" date="2010-09" db="EMBL/GenBank/DDBJ databases">
        <title>The genome sequence of Geomyces destructans 20631-21.</title>
        <authorList>
            <consortium name="The Broad Institute Genome Sequencing Platform"/>
            <person name="Cuomo C.A."/>
            <person name="Blehert D.S."/>
            <person name="Lorch J.M."/>
            <person name="Young S.K."/>
            <person name="Zeng Q."/>
            <person name="Gargeya S."/>
            <person name="Fitzgerald M."/>
            <person name="Haas B."/>
            <person name="Abouelleil A."/>
            <person name="Alvarado L."/>
            <person name="Arachchi H.M."/>
            <person name="Berlin A."/>
            <person name="Brown A."/>
            <person name="Chapman S.B."/>
            <person name="Chen Z."/>
            <person name="Dunbar C."/>
            <person name="Freedman E."/>
            <person name="Gearin G."/>
            <person name="Gellesch M."/>
            <person name="Goldberg J."/>
            <person name="Griggs A."/>
            <person name="Gujja S."/>
            <person name="Heiman D."/>
            <person name="Howarth C."/>
            <person name="Larson L."/>
            <person name="Lui A."/>
            <person name="MacDonald P.J.P."/>
            <person name="Montmayeur A."/>
            <person name="Murphy C."/>
            <person name="Neiman D."/>
            <person name="Pearson M."/>
            <person name="Priest M."/>
            <person name="Roberts A."/>
            <person name="Saif S."/>
            <person name="Shea T."/>
            <person name="Shenoy N."/>
            <person name="Sisk P."/>
            <person name="Stolte C."/>
            <person name="Sykes S."/>
            <person name="Wortman J."/>
            <person name="Nusbaum C."/>
            <person name="Birren B."/>
        </authorList>
    </citation>
    <scope>NUCLEOTIDE SEQUENCE [LARGE SCALE GENOMIC DNA]</scope>
    <source>
        <strain evidence="2">ATCC MYA-4855 / 20631-21</strain>
    </source>
</reference>
<proteinExistence type="predicted"/>
<sequence>MAAPSCKNCLTGYMKTEKPTGTVSTIHRLNTYAPHHPPAHGTNGLPPRSLATTIFYKPIWAVQFACAAIPFIARNRDAVVRPRIYDFHRSVRADAATAHLGLGCAGYCWGGKYTIHLCQEDGMVNAGFAE</sequence>
<dbReference type="VEuPathDB" id="FungiDB:GMDG_02678"/>
<keyword evidence="2" id="KW-1185">Reference proteome</keyword>